<proteinExistence type="predicted"/>
<protein>
    <submittedName>
        <fullName evidence="2">Septum formation initiator</fullName>
    </submittedName>
</protein>
<keyword evidence="1" id="KW-0812">Transmembrane</keyword>
<sequence>MEQLKRIGRYILRKFTKIQLAIILVLIVCCFVISDSNIFARFGYDLEISDLKSQINYYQEKITTDKSKLNELQSNKENIEKFARENYKMKKENEEVFVIE</sequence>
<evidence type="ECO:0000313" key="3">
    <source>
        <dbReference type="Proteomes" id="UP000184480"/>
    </source>
</evidence>
<evidence type="ECO:0000313" key="2">
    <source>
        <dbReference type="EMBL" id="SHE54481.1"/>
    </source>
</evidence>
<evidence type="ECO:0000256" key="1">
    <source>
        <dbReference type="SAM" id="Phobius"/>
    </source>
</evidence>
<keyword evidence="1" id="KW-0472">Membrane</keyword>
<gene>
    <name evidence="2" type="ORF">SAMN05444362_101564</name>
</gene>
<dbReference type="InterPro" id="IPR007060">
    <property type="entry name" value="FtsL/DivIC"/>
</dbReference>
<accession>A0A1M4UC96</accession>
<dbReference type="AlphaFoldDB" id="A0A1M4UC96"/>
<reference evidence="3" key="1">
    <citation type="submission" date="2016-11" db="EMBL/GenBank/DDBJ databases">
        <authorList>
            <person name="Varghese N."/>
            <person name="Submissions S."/>
        </authorList>
    </citation>
    <scope>NUCLEOTIDE SEQUENCE [LARGE SCALE GENOMIC DNA]</scope>
    <source>
        <strain evidence="3">DSM 27370</strain>
    </source>
</reference>
<dbReference type="EMBL" id="FQUC01000001">
    <property type="protein sequence ID" value="SHE54481.1"/>
    <property type="molecule type" value="Genomic_DNA"/>
</dbReference>
<dbReference type="RefSeq" id="WP_062175630.1">
    <property type="nucleotide sequence ID" value="NZ_BBXL01000001.1"/>
</dbReference>
<keyword evidence="1" id="KW-1133">Transmembrane helix</keyword>
<dbReference type="Pfam" id="PF04977">
    <property type="entry name" value="DivIC"/>
    <property type="match status" value="1"/>
</dbReference>
<feature type="transmembrane region" description="Helical" evidence="1">
    <location>
        <begin position="20"/>
        <end position="44"/>
    </location>
</feature>
<dbReference type="OrthoDB" id="1467719at2"/>
<keyword evidence="3" id="KW-1185">Reference proteome</keyword>
<dbReference type="STRING" id="1346286.SAMN05444362_101564"/>
<name>A0A1M4UC96_9BACT</name>
<organism evidence="2 3">
    <name type="scientific">Dysgonomonas macrotermitis</name>
    <dbReference type="NCBI Taxonomy" id="1346286"/>
    <lineage>
        <taxon>Bacteria</taxon>
        <taxon>Pseudomonadati</taxon>
        <taxon>Bacteroidota</taxon>
        <taxon>Bacteroidia</taxon>
        <taxon>Bacteroidales</taxon>
        <taxon>Dysgonomonadaceae</taxon>
        <taxon>Dysgonomonas</taxon>
    </lineage>
</organism>
<dbReference type="Proteomes" id="UP000184480">
    <property type="component" value="Unassembled WGS sequence"/>
</dbReference>